<evidence type="ECO:0000256" key="8">
    <source>
        <dbReference type="RuleBase" id="RU000477"/>
    </source>
</evidence>
<sequence length="322" mass="34986">MEFIRSKRGLCADRRCRFNPSADYVMSPIDGYFLYLASRLDKLRQGDNTEDRNWLQELKTVSLWRAVLAEFIATLMFVFIGTMSAVDIVPITDTAGKFIRIGLTFGLMIAVCIQMIGHVSGGHMNPAVSLAMAVVLEISPARAVLYTVAQCCGGMLGSLLLKGVTPDELNDNLGLNTVNPELNGGQAVVCELVFTFILVMSICGCTDPNRALLGSPALGIGLTVSVLHFASIPFTGASMNPARSLASSVVSNNFDLHWVYWVGPVVGGVTAAVAYKYLFSPYRQTLSFPETAKKLMESNDVIILPKNYFGEQGNTIVESCKF</sequence>
<dbReference type="CDD" id="cd00333">
    <property type="entry name" value="MIP"/>
    <property type="match status" value="1"/>
</dbReference>
<dbReference type="NCBIfam" id="TIGR00861">
    <property type="entry name" value="MIP"/>
    <property type="match status" value="1"/>
</dbReference>
<feature type="transmembrane region" description="Helical" evidence="9">
    <location>
        <begin position="217"/>
        <end position="238"/>
    </location>
</feature>
<evidence type="ECO:0000256" key="3">
    <source>
        <dbReference type="ARBA" id="ARBA00022448"/>
    </source>
</evidence>
<keyword evidence="7 9" id="KW-0472">Membrane</keyword>
<evidence type="ECO:0000256" key="6">
    <source>
        <dbReference type="ARBA" id="ARBA00022989"/>
    </source>
</evidence>
<dbReference type="PRINTS" id="PR00783">
    <property type="entry name" value="MINTRINSICP"/>
</dbReference>
<evidence type="ECO:0000256" key="2">
    <source>
        <dbReference type="ARBA" id="ARBA00006175"/>
    </source>
</evidence>
<keyword evidence="4" id="KW-1003">Cell membrane</keyword>
<evidence type="ECO:0000313" key="11">
    <source>
        <dbReference type="Proteomes" id="UP001164746"/>
    </source>
</evidence>
<keyword evidence="5 8" id="KW-0812">Transmembrane</keyword>
<feature type="transmembrane region" description="Helical" evidence="9">
    <location>
        <begin position="184"/>
        <end position="205"/>
    </location>
</feature>
<feature type="transmembrane region" description="Helical" evidence="9">
    <location>
        <begin position="98"/>
        <end position="122"/>
    </location>
</feature>
<evidence type="ECO:0000256" key="1">
    <source>
        <dbReference type="ARBA" id="ARBA00004651"/>
    </source>
</evidence>
<dbReference type="Gene3D" id="1.20.1080.10">
    <property type="entry name" value="Glycerol uptake facilitator protein"/>
    <property type="match status" value="1"/>
</dbReference>
<dbReference type="Proteomes" id="UP001164746">
    <property type="component" value="Chromosome 12"/>
</dbReference>
<dbReference type="Pfam" id="PF00230">
    <property type="entry name" value="MIP"/>
    <property type="match status" value="1"/>
</dbReference>
<comment type="similarity">
    <text evidence="2 8">Belongs to the MIP/aquaporin (TC 1.A.8) family.</text>
</comment>
<feature type="transmembrane region" description="Helical" evidence="9">
    <location>
        <begin position="62"/>
        <end position="86"/>
    </location>
</feature>
<evidence type="ECO:0000256" key="5">
    <source>
        <dbReference type="ARBA" id="ARBA00022692"/>
    </source>
</evidence>
<dbReference type="EMBL" id="CP111023">
    <property type="protein sequence ID" value="WAR21866.1"/>
    <property type="molecule type" value="Genomic_DNA"/>
</dbReference>
<comment type="subcellular location">
    <subcellularLocation>
        <location evidence="1">Cell membrane</location>
        <topology evidence="1">Multi-pass membrane protein</topology>
    </subcellularLocation>
</comment>
<dbReference type="SUPFAM" id="SSF81338">
    <property type="entry name" value="Aquaporin-like"/>
    <property type="match status" value="1"/>
</dbReference>
<dbReference type="PANTHER" id="PTHR19139">
    <property type="entry name" value="AQUAPORIN TRANSPORTER"/>
    <property type="match status" value="1"/>
</dbReference>
<name>A0ABY7FRM6_MYAAR</name>
<keyword evidence="6 9" id="KW-1133">Transmembrane helix</keyword>
<feature type="transmembrane region" description="Helical" evidence="9">
    <location>
        <begin position="258"/>
        <end position="278"/>
    </location>
</feature>
<dbReference type="InterPro" id="IPR023271">
    <property type="entry name" value="Aquaporin-like"/>
</dbReference>
<dbReference type="PROSITE" id="PS00221">
    <property type="entry name" value="MIP"/>
    <property type="match status" value="1"/>
</dbReference>
<dbReference type="InterPro" id="IPR034294">
    <property type="entry name" value="Aquaporin_transptr"/>
</dbReference>
<evidence type="ECO:0000256" key="7">
    <source>
        <dbReference type="ARBA" id="ARBA00023136"/>
    </source>
</evidence>
<protein>
    <submittedName>
        <fullName evidence="10">AQPA-like protein</fullName>
    </submittedName>
</protein>
<evidence type="ECO:0000313" key="10">
    <source>
        <dbReference type="EMBL" id="WAR21866.1"/>
    </source>
</evidence>
<keyword evidence="3 8" id="KW-0813">Transport</keyword>
<dbReference type="InterPro" id="IPR000425">
    <property type="entry name" value="MIP"/>
</dbReference>
<proteinExistence type="inferred from homology"/>
<reference evidence="10" key="1">
    <citation type="submission" date="2022-11" db="EMBL/GenBank/DDBJ databases">
        <title>Centuries of genome instability and evolution in soft-shell clam transmissible cancer (bioRxiv).</title>
        <authorList>
            <person name="Hart S.F.M."/>
            <person name="Yonemitsu M.A."/>
            <person name="Giersch R.M."/>
            <person name="Beal B.F."/>
            <person name="Arriagada G."/>
            <person name="Davis B.W."/>
            <person name="Ostrander E.A."/>
            <person name="Goff S.P."/>
            <person name="Metzger M.J."/>
        </authorList>
    </citation>
    <scope>NUCLEOTIDE SEQUENCE</scope>
    <source>
        <strain evidence="10">MELC-2E11</strain>
        <tissue evidence="10">Siphon/mantle</tissue>
    </source>
</reference>
<keyword evidence="11" id="KW-1185">Reference proteome</keyword>
<accession>A0ABY7FRM6</accession>
<dbReference type="PANTHER" id="PTHR19139:SF199">
    <property type="entry name" value="MIP17260P"/>
    <property type="match status" value="1"/>
</dbReference>
<evidence type="ECO:0000256" key="4">
    <source>
        <dbReference type="ARBA" id="ARBA00022475"/>
    </source>
</evidence>
<organism evidence="10 11">
    <name type="scientific">Mya arenaria</name>
    <name type="common">Soft-shell clam</name>
    <dbReference type="NCBI Taxonomy" id="6604"/>
    <lineage>
        <taxon>Eukaryota</taxon>
        <taxon>Metazoa</taxon>
        <taxon>Spiralia</taxon>
        <taxon>Lophotrochozoa</taxon>
        <taxon>Mollusca</taxon>
        <taxon>Bivalvia</taxon>
        <taxon>Autobranchia</taxon>
        <taxon>Heteroconchia</taxon>
        <taxon>Euheterodonta</taxon>
        <taxon>Imparidentia</taxon>
        <taxon>Neoheterodontei</taxon>
        <taxon>Myida</taxon>
        <taxon>Myoidea</taxon>
        <taxon>Myidae</taxon>
        <taxon>Mya</taxon>
    </lineage>
</organism>
<evidence type="ECO:0000256" key="9">
    <source>
        <dbReference type="SAM" id="Phobius"/>
    </source>
</evidence>
<dbReference type="InterPro" id="IPR022357">
    <property type="entry name" value="MIP_CS"/>
</dbReference>
<gene>
    <name evidence="10" type="ORF">MAR_015840</name>
</gene>